<proteinExistence type="predicted"/>
<sequence length="489" mass="56115">MEHFQFVTLTHPDAVKNKANQNLIRAHVKRGSLLKSRQEDVKKGRQFIPSGQRPQERNSNTRRKKSRAESRVETRPELEKSPSLGQLDPFDCLPESPERLRQLMRHESAKQAGEPIFCLNSTGVFFFQNLETVFHGALSDPALFHALSLSLALAANGGLANAECLNHKGEILKEIGSRFSEETQDHKASTLSSILLLIGYEASLPLTYRIKDTNADAVEMHLRALEGLVKTYNESNIFFCDTLRRALFWIPSEQNFSRQDLISSFVIGSRRFLSHALLPELCYIRDPYREQFYVVPPGFMSVTATFPWDMLVVLEDLNALCALINARCMCGHVPINTVQIDNTQAWIESRLVDLLNEHKYTALNDPPFEACIYATYICTYQLSTSIWEGSFIPAFCTSQILRILQESENEMWFLWSELLTWLLYIGGAFATDKKIRVHFIASILGTYRNEVHELHKSWESLEELLMTFIWSRNAMSEKVRQFWDEVHPS</sequence>
<comment type="caution">
    <text evidence="2">The sequence shown here is derived from an EMBL/GenBank/DDBJ whole genome shotgun (WGS) entry which is preliminary data.</text>
</comment>
<dbReference type="EMBL" id="ML996247">
    <property type="protein sequence ID" value="KAF2729389.1"/>
    <property type="molecule type" value="Genomic_DNA"/>
</dbReference>
<dbReference type="InterPro" id="IPR021858">
    <property type="entry name" value="Fun_TF"/>
</dbReference>
<dbReference type="PANTHER" id="PTHR37540:SF5">
    <property type="entry name" value="TRANSCRIPTION FACTOR DOMAIN-CONTAINING PROTEIN"/>
    <property type="match status" value="1"/>
</dbReference>
<evidence type="ECO:0000313" key="2">
    <source>
        <dbReference type="EMBL" id="KAF2729389.1"/>
    </source>
</evidence>
<feature type="region of interest" description="Disordered" evidence="1">
    <location>
        <begin position="34"/>
        <end position="91"/>
    </location>
</feature>
<feature type="compositionally biased region" description="Basic and acidic residues" evidence="1">
    <location>
        <begin position="67"/>
        <end position="80"/>
    </location>
</feature>
<dbReference type="OrthoDB" id="2130169at2759"/>
<reference evidence="2" key="1">
    <citation type="journal article" date="2020" name="Stud. Mycol.">
        <title>101 Dothideomycetes genomes: a test case for predicting lifestyles and emergence of pathogens.</title>
        <authorList>
            <person name="Haridas S."/>
            <person name="Albert R."/>
            <person name="Binder M."/>
            <person name="Bloem J."/>
            <person name="Labutti K."/>
            <person name="Salamov A."/>
            <person name="Andreopoulos B."/>
            <person name="Baker S."/>
            <person name="Barry K."/>
            <person name="Bills G."/>
            <person name="Bluhm B."/>
            <person name="Cannon C."/>
            <person name="Castanera R."/>
            <person name="Culley D."/>
            <person name="Daum C."/>
            <person name="Ezra D."/>
            <person name="Gonzalez J."/>
            <person name="Henrissat B."/>
            <person name="Kuo A."/>
            <person name="Liang C."/>
            <person name="Lipzen A."/>
            <person name="Lutzoni F."/>
            <person name="Magnuson J."/>
            <person name="Mondo S."/>
            <person name="Nolan M."/>
            <person name="Ohm R."/>
            <person name="Pangilinan J."/>
            <person name="Park H.-J."/>
            <person name="Ramirez L."/>
            <person name="Alfaro M."/>
            <person name="Sun H."/>
            <person name="Tritt A."/>
            <person name="Yoshinaga Y."/>
            <person name="Zwiers L.-H."/>
            <person name="Turgeon B."/>
            <person name="Goodwin S."/>
            <person name="Spatafora J."/>
            <person name="Crous P."/>
            <person name="Grigoriev I."/>
        </authorList>
    </citation>
    <scope>NUCLEOTIDE SEQUENCE</scope>
    <source>
        <strain evidence="2">CBS 125425</strain>
    </source>
</reference>
<accession>A0A9P4UWK0</accession>
<evidence type="ECO:0000256" key="1">
    <source>
        <dbReference type="SAM" id="MobiDB-lite"/>
    </source>
</evidence>
<dbReference type="Proteomes" id="UP000799444">
    <property type="component" value="Unassembled WGS sequence"/>
</dbReference>
<protein>
    <submittedName>
        <fullName evidence="2">Uncharacterized protein</fullName>
    </submittedName>
</protein>
<name>A0A9P4UWK0_9PLEO</name>
<dbReference type="AlphaFoldDB" id="A0A9P4UWK0"/>
<dbReference type="PANTHER" id="PTHR37540">
    <property type="entry name" value="TRANSCRIPTION FACTOR (ACR-2), PUTATIVE-RELATED-RELATED"/>
    <property type="match status" value="1"/>
</dbReference>
<dbReference type="Pfam" id="PF11951">
    <property type="entry name" value="Fungal_trans_2"/>
    <property type="match status" value="1"/>
</dbReference>
<evidence type="ECO:0000313" key="3">
    <source>
        <dbReference type="Proteomes" id="UP000799444"/>
    </source>
</evidence>
<organism evidence="2 3">
    <name type="scientific">Polyplosphaeria fusca</name>
    <dbReference type="NCBI Taxonomy" id="682080"/>
    <lineage>
        <taxon>Eukaryota</taxon>
        <taxon>Fungi</taxon>
        <taxon>Dikarya</taxon>
        <taxon>Ascomycota</taxon>
        <taxon>Pezizomycotina</taxon>
        <taxon>Dothideomycetes</taxon>
        <taxon>Pleosporomycetidae</taxon>
        <taxon>Pleosporales</taxon>
        <taxon>Tetraplosphaeriaceae</taxon>
        <taxon>Polyplosphaeria</taxon>
    </lineage>
</organism>
<keyword evidence="3" id="KW-1185">Reference proteome</keyword>
<gene>
    <name evidence="2" type="ORF">EJ04DRAFT_502503</name>
</gene>